<dbReference type="AlphaFoldDB" id="A0A8H9FZS0"/>
<keyword evidence="2" id="KW-1185">Reference proteome</keyword>
<proteinExistence type="predicted"/>
<evidence type="ECO:0000313" key="2">
    <source>
        <dbReference type="Proteomes" id="UP000614460"/>
    </source>
</evidence>
<comment type="caution">
    <text evidence="1">The sequence shown here is derived from an EMBL/GenBank/DDBJ whole genome shotgun (WGS) entry which is preliminary data.</text>
</comment>
<dbReference type="RefSeq" id="WP_182498934.1">
    <property type="nucleotide sequence ID" value="NZ_BMKM01000002.1"/>
</dbReference>
<organism evidence="1 2">
    <name type="scientific">Sphingobacterium cellulitidis</name>
    <dbReference type="NCBI Taxonomy" id="1768011"/>
    <lineage>
        <taxon>Bacteria</taxon>
        <taxon>Pseudomonadati</taxon>
        <taxon>Bacteroidota</taxon>
        <taxon>Sphingobacteriia</taxon>
        <taxon>Sphingobacteriales</taxon>
        <taxon>Sphingobacteriaceae</taxon>
        <taxon>Sphingobacterium</taxon>
    </lineage>
</organism>
<protein>
    <recommendedName>
        <fullName evidence="3">Peptidase E</fullName>
    </recommendedName>
</protein>
<reference evidence="1" key="2">
    <citation type="submission" date="2020-09" db="EMBL/GenBank/DDBJ databases">
        <authorList>
            <person name="Sun Q."/>
            <person name="Zhou Y."/>
        </authorList>
    </citation>
    <scope>NUCLEOTIDE SEQUENCE</scope>
    <source>
        <strain evidence="1">CGMCC 1.15966</strain>
    </source>
</reference>
<evidence type="ECO:0008006" key="3">
    <source>
        <dbReference type="Google" id="ProtNLM"/>
    </source>
</evidence>
<accession>A0A8H9FZS0</accession>
<sequence>MKLKKIRLGLVLLGLGIALFAYAHPFYVSITSIDFNPNKKRIEVSCRLFYDDLEMALKNQLGQHIDVIHPKNKAQADSAISKYIRQNLKINVNNKAYNLQYVGYEIEEDVAWCYLELKDISAVSKLDIVNQLLYKDFKSQSNIMHIKVSDKKKSTKLDNPKRTASFTF</sequence>
<dbReference type="Proteomes" id="UP000614460">
    <property type="component" value="Unassembled WGS sequence"/>
</dbReference>
<dbReference type="EMBL" id="BMKM01000002">
    <property type="protein sequence ID" value="GGE16053.1"/>
    <property type="molecule type" value="Genomic_DNA"/>
</dbReference>
<dbReference type="InterPro" id="IPR046525">
    <property type="entry name" value="DUF6702"/>
</dbReference>
<gene>
    <name evidence="1" type="ORF">GCM10011516_12250</name>
</gene>
<dbReference type="Pfam" id="PF20420">
    <property type="entry name" value="DUF6702"/>
    <property type="match status" value="1"/>
</dbReference>
<name>A0A8H9FZS0_9SPHI</name>
<evidence type="ECO:0000313" key="1">
    <source>
        <dbReference type="EMBL" id="GGE16053.1"/>
    </source>
</evidence>
<reference evidence="1" key="1">
    <citation type="journal article" date="2014" name="Int. J. Syst. Evol. Microbiol.">
        <title>Complete genome sequence of Corynebacterium casei LMG S-19264T (=DSM 44701T), isolated from a smear-ripened cheese.</title>
        <authorList>
            <consortium name="US DOE Joint Genome Institute (JGI-PGF)"/>
            <person name="Walter F."/>
            <person name="Albersmeier A."/>
            <person name="Kalinowski J."/>
            <person name="Ruckert C."/>
        </authorList>
    </citation>
    <scope>NUCLEOTIDE SEQUENCE</scope>
    <source>
        <strain evidence="1">CGMCC 1.15966</strain>
    </source>
</reference>